<dbReference type="PANTHER" id="PTHR43684">
    <property type="match status" value="1"/>
</dbReference>
<protein>
    <submittedName>
        <fullName evidence="2">Enoyl-CoA hydratase</fullName>
    </submittedName>
</protein>
<dbReference type="InterPro" id="IPR001753">
    <property type="entry name" value="Enoyl-CoA_hydra/iso"/>
</dbReference>
<keyword evidence="3" id="KW-1185">Reference proteome</keyword>
<dbReference type="InterPro" id="IPR051053">
    <property type="entry name" value="ECH/Chromodomain_protein"/>
</dbReference>
<organism evidence="2 3">
    <name type="scientific">Rhizorhabdus histidinilytica</name>
    <dbReference type="NCBI Taxonomy" id="439228"/>
    <lineage>
        <taxon>Bacteria</taxon>
        <taxon>Pseudomonadati</taxon>
        <taxon>Pseudomonadota</taxon>
        <taxon>Alphaproteobacteria</taxon>
        <taxon>Sphingomonadales</taxon>
        <taxon>Sphingomonadaceae</taxon>
        <taxon>Rhizorhabdus</taxon>
    </lineage>
</organism>
<proteinExistence type="inferred from homology"/>
<dbReference type="Gene3D" id="1.10.12.10">
    <property type="entry name" value="Lyase 2-enoyl-coa Hydratase, Chain A, domain 2"/>
    <property type="match status" value="1"/>
</dbReference>
<reference evidence="3" key="1">
    <citation type="submission" date="2017-02" db="EMBL/GenBank/DDBJ databases">
        <authorList>
            <person name="Varghese N."/>
            <person name="Submissions S."/>
        </authorList>
    </citation>
    <scope>NUCLEOTIDE SEQUENCE [LARGE SCALE GENOMIC DNA]</scope>
    <source>
        <strain evidence="3">UM2</strain>
    </source>
</reference>
<dbReference type="InterPro" id="IPR014748">
    <property type="entry name" value="Enoyl-CoA_hydra_C"/>
</dbReference>
<sequence length="294" mass="31379">MASEDFQAIKLDVAEGVATITLDRPDRLNVYDAAMRRELLAAFDRTDADDAVRAVIVTGAGKAFCAGADVSGGATTFDPQARGDTDEDKVTVNGIVRDGAGQVTLRIFRSLKPVIGAINGVAAGAGASISCAFDMRLASETARYAFVFARRGVTPEAASSWFLPRIVGISTALEWCYSGRIVPAGEARERGLVRSVHPPGELLPAARALATEIAGQAAPVSVALTRRMMWRALGQDHPMEAHRADTRAIRARAGTADAREGVAAFLEKRDPDFPGKVSDGLPDIFPEWIEPQFR</sequence>
<evidence type="ECO:0000313" key="3">
    <source>
        <dbReference type="Proteomes" id="UP000189818"/>
    </source>
</evidence>
<dbReference type="CDD" id="cd06558">
    <property type="entry name" value="crotonase-like"/>
    <property type="match status" value="1"/>
</dbReference>
<dbReference type="EMBL" id="FUYM01000007">
    <property type="protein sequence ID" value="SKB86044.1"/>
    <property type="molecule type" value="Genomic_DNA"/>
</dbReference>
<dbReference type="Proteomes" id="UP000189818">
    <property type="component" value="Unassembled WGS sequence"/>
</dbReference>
<dbReference type="RefSeq" id="WP_079649232.1">
    <property type="nucleotide sequence ID" value="NZ_FUYM01000007.1"/>
</dbReference>
<dbReference type="InterPro" id="IPR029045">
    <property type="entry name" value="ClpP/crotonase-like_dom_sf"/>
</dbReference>
<evidence type="ECO:0000256" key="1">
    <source>
        <dbReference type="ARBA" id="ARBA00005254"/>
    </source>
</evidence>
<dbReference type="Pfam" id="PF00378">
    <property type="entry name" value="ECH_1"/>
    <property type="match status" value="1"/>
</dbReference>
<evidence type="ECO:0000313" key="2">
    <source>
        <dbReference type="EMBL" id="SKB86044.1"/>
    </source>
</evidence>
<dbReference type="Gene3D" id="3.90.226.10">
    <property type="entry name" value="2-enoyl-CoA Hydratase, Chain A, domain 1"/>
    <property type="match status" value="1"/>
</dbReference>
<dbReference type="STRING" id="439228.SAMN06295920_107135"/>
<name>A0A1T5EQ49_9SPHN</name>
<dbReference type="SUPFAM" id="SSF52096">
    <property type="entry name" value="ClpP/crotonase"/>
    <property type="match status" value="1"/>
</dbReference>
<accession>A0A1T5EQ49</accession>
<dbReference type="PANTHER" id="PTHR43684:SF4">
    <property type="entry name" value="ENOYL-COA HYDRATASE_ISOMERASE FAMILY PROTEIN (AFU_ORTHOLOGUE AFUA_1G01890)"/>
    <property type="match status" value="1"/>
</dbReference>
<comment type="similarity">
    <text evidence="1">Belongs to the enoyl-CoA hydratase/isomerase family.</text>
</comment>
<gene>
    <name evidence="2" type="ORF">SAMN06295920_107135</name>
</gene>
<dbReference type="NCBIfam" id="NF006109">
    <property type="entry name" value="PRK08260.1"/>
    <property type="match status" value="1"/>
</dbReference>
<dbReference type="AlphaFoldDB" id="A0A1T5EQ49"/>
<dbReference type="OrthoDB" id="9777711at2"/>
<dbReference type="GO" id="GO:0003824">
    <property type="term" value="F:catalytic activity"/>
    <property type="evidence" value="ECO:0007669"/>
    <property type="project" value="UniProtKB-ARBA"/>
</dbReference>